<sequence>MKESLFLNQFRAADGVATALESFFRTERHNVTGLDCLQGKSSQSLVRKICLPTVACMAINFIFDSRVIGDKDGDIVVGDFYRITLPFHKVEPSGLPKPYDMGWRIVDPLGNTYHHAVAAFLNIFGVKVHSLHNFSGIDQLFDMIPGKKSFLALSLDNRFILEQTLDSGEKELLKKLYPDFGVEKGRHVVLLDGFDSGSVSVVDPFQVLKDGEPPKSKILAWNVMDKYFQYQFSGPKQALVFSQEELGFPKENLKNIFIPEYVEKDIEVLKKRFLETQIL</sequence>
<evidence type="ECO:0000313" key="1">
    <source>
        <dbReference type="EMBL" id="OGY40827.1"/>
    </source>
</evidence>
<name>A0A1G1XNB7_9BACT</name>
<reference evidence="1 2" key="1">
    <citation type="journal article" date="2016" name="Nat. Commun.">
        <title>Thousands of microbial genomes shed light on interconnected biogeochemical processes in an aquifer system.</title>
        <authorList>
            <person name="Anantharaman K."/>
            <person name="Brown C.T."/>
            <person name="Hug L.A."/>
            <person name="Sharon I."/>
            <person name="Castelle C.J."/>
            <person name="Probst A.J."/>
            <person name="Thomas B.C."/>
            <person name="Singh A."/>
            <person name="Wilkins M.J."/>
            <person name="Karaoz U."/>
            <person name="Brodie E.L."/>
            <person name="Williams K.H."/>
            <person name="Hubbard S.S."/>
            <person name="Banfield J.F."/>
        </authorList>
    </citation>
    <scope>NUCLEOTIDE SEQUENCE [LARGE SCALE GENOMIC DNA]</scope>
</reference>
<dbReference type="AlphaFoldDB" id="A0A1G1XNB7"/>
<gene>
    <name evidence="1" type="ORF">A2570_00220</name>
</gene>
<dbReference type="STRING" id="1797529.A2570_00220"/>
<comment type="caution">
    <text evidence="1">The sequence shown here is derived from an EMBL/GenBank/DDBJ whole genome shotgun (WGS) entry which is preliminary data.</text>
</comment>
<organism evidence="1 2">
    <name type="scientific">Candidatus Brennerbacteria bacterium RIFOXYD1_FULL_41_16</name>
    <dbReference type="NCBI Taxonomy" id="1797529"/>
    <lineage>
        <taxon>Bacteria</taxon>
        <taxon>Candidatus Brenneribacteriota</taxon>
    </lineage>
</organism>
<accession>A0A1G1XNB7</accession>
<proteinExistence type="predicted"/>
<evidence type="ECO:0000313" key="2">
    <source>
        <dbReference type="Proteomes" id="UP000178570"/>
    </source>
</evidence>
<dbReference type="EMBL" id="MHHY01000004">
    <property type="protein sequence ID" value="OGY40827.1"/>
    <property type="molecule type" value="Genomic_DNA"/>
</dbReference>
<protein>
    <submittedName>
        <fullName evidence="1">Uncharacterized protein</fullName>
    </submittedName>
</protein>
<dbReference type="Proteomes" id="UP000178570">
    <property type="component" value="Unassembled WGS sequence"/>
</dbReference>